<protein>
    <submittedName>
        <fullName evidence="1">Uncharacterized protein</fullName>
    </submittedName>
</protein>
<organism evidence="1">
    <name type="scientific">Nothobranchius furzeri</name>
    <name type="common">Turquoise killifish</name>
    <dbReference type="NCBI Taxonomy" id="105023"/>
    <lineage>
        <taxon>Eukaryota</taxon>
        <taxon>Metazoa</taxon>
        <taxon>Chordata</taxon>
        <taxon>Craniata</taxon>
        <taxon>Vertebrata</taxon>
        <taxon>Euteleostomi</taxon>
        <taxon>Actinopterygii</taxon>
        <taxon>Neopterygii</taxon>
        <taxon>Teleostei</taxon>
        <taxon>Neoteleostei</taxon>
        <taxon>Acanthomorphata</taxon>
        <taxon>Ovalentaria</taxon>
        <taxon>Atherinomorphae</taxon>
        <taxon>Cyprinodontiformes</taxon>
        <taxon>Nothobranchiidae</taxon>
        <taxon>Nothobranchius</taxon>
    </lineage>
</organism>
<sequence>MTDTHNLCRSAVENGDAVGEDTVSVMVLSADFCRTLPGCEESAAAFSVLMGPGWSMGGVILVCCSLLLSCLAAPNRCDAEAQDRLNQSLIRSSFDRPNFLRHHRKHPLLSFFDSRGHVVLLLQVQRNNGSQVSTGDGFAEEAMLVLLHSLEHFHLQVVLTATKAQAVRLLYGKQSHHCTG</sequence>
<gene>
    <name evidence="1" type="primary">Nfu_g_1_002381</name>
</gene>
<accession>A0A1A8AFD9</accession>
<proteinExistence type="predicted"/>
<reference evidence="1" key="1">
    <citation type="submission" date="2016-05" db="EMBL/GenBank/DDBJ databases">
        <authorList>
            <person name="Lavstsen T."/>
            <person name="Jespersen J.S."/>
        </authorList>
    </citation>
    <scope>NUCLEOTIDE SEQUENCE</scope>
    <source>
        <tissue evidence="1">Brain</tissue>
    </source>
</reference>
<dbReference type="AlphaFoldDB" id="A0A1A8AFD9"/>
<evidence type="ECO:0000313" key="1">
    <source>
        <dbReference type="EMBL" id="SBP53779.1"/>
    </source>
</evidence>
<name>A0A1A8AFD9_NOTFU</name>
<reference evidence="1" key="2">
    <citation type="submission" date="2016-06" db="EMBL/GenBank/DDBJ databases">
        <title>The genome of a short-lived fish provides insights into sex chromosome evolution and the genetic control of aging.</title>
        <authorList>
            <person name="Reichwald K."/>
            <person name="Felder M."/>
            <person name="Petzold A."/>
            <person name="Koch P."/>
            <person name="Groth M."/>
            <person name="Platzer M."/>
        </authorList>
    </citation>
    <scope>NUCLEOTIDE SEQUENCE</scope>
    <source>
        <tissue evidence="1">Brain</tissue>
    </source>
</reference>
<dbReference type="EMBL" id="HADY01015294">
    <property type="protein sequence ID" value="SBP53779.1"/>
    <property type="molecule type" value="Transcribed_RNA"/>
</dbReference>